<proteinExistence type="predicted"/>
<keyword evidence="4" id="KW-1185">Reference proteome</keyword>
<dbReference type="OrthoDB" id="3262547at2759"/>
<dbReference type="Proteomes" id="UP000193218">
    <property type="component" value="Unassembled WGS sequence"/>
</dbReference>
<evidence type="ECO:0000313" key="3">
    <source>
        <dbReference type="EMBL" id="ORX38377.1"/>
    </source>
</evidence>
<accession>A0A1Y1ULG0</accession>
<feature type="compositionally biased region" description="Polar residues" evidence="2">
    <location>
        <begin position="214"/>
        <end position="228"/>
    </location>
</feature>
<evidence type="ECO:0000256" key="1">
    <source>
        <dbReference type="SAM" id="Coils"/>
    </source>
</evidence>
<organism evidence="3 4">
    <name type="scientific">Kockovaella imperatae</name>
    <dbReference type="NCBI Taxonomy" id="4999"/>
    <lineage>
        <taxon>Eukaryota</taxon>
        <taxon>Fungi</taxon>
        <taxon>Dikarya</taxon>
        <taxon>Basidiomycota</taxon>
        <taxon>Agaricomycotina</taxon>
        <taxon>Tremellomycetes</taxon>
        <taxon>Tremellales</taxon>
        <taxon>Cuniculitremaceae</taxon>
        <taxon>Kockovaella</taxon>
    </lineage>
</organism>
<feature type="region of interest" description="Disordered" evidence="2">
    <location>
        <begin position="279"/>
        <end position="316"/>
    </location>
</feature>
<evidence type="ECO:0000313" key="4">
    <source>
        <dbReference type="Proteomes" id="UP000193218"/>
    </source>
</evidence>
<dbReference type="STRING" id="4999.A0A1Y1ULG0"/>
<gene>
    <name evidence="3" type="ORF">BD324DRAFT_649749</name>
</gene>
<dbReference type="EMBL" id="NBSH01000004">
    <property type="protein sequence ID" value="ORX38377.1"/>
    <property type="molecule type" value="Genomic_DNA"/>
</dbReference>
<feature type="coiled-coil region" evidence="1">
    <location>
        <begin position="116"/>
        <end position="186"/>
    </location>
</feature>
<dbReference type="AlphaFoldDB" id="A0A1Y1ULG0"/>
<feature type="compositionally biased region" description="Low complexity" evidence="2">
    <location>
        <begin position="366"/>
        <end position="376"/>
    </location>
</feature>
<dbReference type="GeneID" id="33559848"/>
<reference evidence="3 4" key="1">
    <citation type="submission" date="2017-03" db="EMBL/GenBank/DDBJ databases">
        <title>Widespread Adenine N6-methylation of Active Genes in Fungi.</title>
        <authorList>
            <consortium name="DOE Joint Genome Institute"/>
            <person name="Mondo S.J."/>
            <person name="Dannebaum R.O."/>
            <person name="Kuo R.C."/>
            <person name="Louie K.B."/>
            <person name="Bewick A.J."/>
            <person name="Labutti K."/>
            <person name="Haridas S."/>
            <person name="Kuo A."/>
            <person name="Salamov A."/>
            <person name="Ahrendt S.R."/>
            <person name="Lau R."/>
            <person name="Bowen B.P."/>
            <person name="Lipzen A."/>
            <person name="Sullivan W."/>
            <person name="Andreopoulos W.B."/>
            <person name="Clum A."/>
            <person name="Lindquist E."/>
            <person name="Daum C."/>
            <person name="Northen T.R."/>
            <person name="Ramamoorthy G."/>
            <person name="Schmitz R.J."/>
            <person name="Gryganskyi A."/>
            <person name="Culley D."/>
            <person name="Magnuson J."/>
            <person name="James T.Y."/>
            <person name="O'Malley M.A."/>
            <person name="Stajich J.E."/>
            <person name="Spatafora J.W."/>
            <person name="Visel A."/>
            <person name="Grigoriev I.V."/>
        </authorList>
    </citation>
    <scope>NUCLEOTIDE SEQUENCE [LARGE SCALE GENOMIC DNA]</scope>
    <source>
        <strain evidence="3 4">NRRL Y-17943</strain>
    </source>
</reference>
<protein>
    <submittedName>
        <fullName evidence="3">Uncharacterized protein</fullName>
    </submittedName>
</protein>
<keyword evidence="1" id="KW-0175">Coiled coil</keyword>
<sequence length="454" mass="49525">MPSLADSLAALSEHSKQISEACSHNTEPHGPFVQVQLYTSLFSLIRDASHKEVRLFKFVGEEGNGGRRIERRDGPLVTPLKKANKAEGVENLEAMLRAALKLVEDYGPMPRARSHIKDLIRTHDQHVDRMMELEELIELARQPRKVAPPPTSSPKGKAKVDIDEIIRAEEEALKALENSVASLRIQSRRSVSPEKVSPIAKAPRISVAVHTPGKTPTSSHQISNSLVSATPRRGAQPSRFSPLKLLTTPKVQKGRKSIFGRAGIRAPSGSAYTIPQIAPAVEEEEEGNETIRLASREEPPSPKPSPFKTPAKSSKVDYESQFVREGINKIQSTMPELLKDVDDPDAAIQQLGLLSESNPDAPPSPTSSASAPSQTTRLTPQTIMLAQFYLILLQSPDGTAVMNEVKEALTSIAQSRGWTDGPDLSTKVIYQSMAKKCTKIDRRGGNGGRISFAI</sequence>
<evidence type="ECO:0000256" key="2">
    <source>
        <dbReference type="SAM" id="MobiDB-lite"/>
    </source>
</evidence>
<dbReference type="RefSeq" id="XP_021872299.1">
    <property type="nucleotide sequence ID" value="XM_022018039.1"/>
</dbReference>
<comment type="caution">
    <text evidence="3">The sequence shown here is derived from an EMBL/GenBank/DDBJ whole genome shotgun (WGS) entry which is preliminary data.</text>
</comment>
<dbReference type="InParanoid" id="A0A1Y1ULG0"/>
<feature type="region of interest" description="Disordered" evidence="2">
    <location>
        <begin position="355"/>
        <end position="376"/>
    </location>
</feature>
<feature type="region of interest" description="Disordered" evidence="2">
    <location>
        <begin position="209"/>
        <end position="240"/>
    </location>
</feature>
<name>A0A1Y1ULG0_9TREE</name>